<dbReference type="PANTHER" id="PTHR34697:SF2">
    <property type="entry name" value="PHOSPHATIDYLGLYCEROL LYSYLTRANSFERASE"/>
    <property type="match status" value="1"/>
</dbReference>
<evidence type="ECO:0000256" key="2">
    <source>
        <dbReference type="ARBA" id="ARBA00022475"/>
    </source>
</evidence>
<dbReference type="GO" id="GO:0016755">
    <property type="term" value="F:aminoacyltransferase activity"/>
    <property type="evidence" value="ECO:0007669"/>
    <property type="project" value="TreeGrafter"/>
</dbReference>
<reference evidence="8" key="1">
    <citation type="journal article" date="2014" name="Int. J. Syst. Evol. Microbiol.">
        <title>Complete genome sequence of Corynebacterium casei LMG S-19264T (=DSM 44701T), isolated from a smear-ripened cheese.</title>
        <authorList>
            <consortium name="US DOE Joint Genome Institute (JGI-PGF)"/>
            <person name="Walter F."/>
            <person name="Albersmeier A."/>
            <person name="Kalinowski J."/>
            <person name="Ruckert C."/>
        </authorList>
    </citation>
    <scope>NUCLEOTIDE SEQUENCE</scope>
    <source>
        <strain evidence="8">CGMCC 4.7201</strain>
    </source>
</reference>
<accession>A0A918DZV4</accession>
<evidence type="ECO:0000313" key="8">
    <source>
        <dbReference type="EMBL" id="GGO90996.1"/>
    </source>
</evidence>
<dbReference type="InterPro" id="IPR024320">
    <property type="entry name" value="LPG_synthase_C"/>
</dbReference>
<reference evidence="8" key="2">
    <citation type="submission" date="2020-09" db="EMBL/GenBank/DDBJ databases">
        <authorList>
            <person name="Sun Q."/>
            <person name="Zhou Y."/>
        </authorList>
    </citation>
    <scope>NUCLEOTIDE SEQUENCE</scope>
    <source>
        <strain evidence="8">CGMCC 4.7201</strain>
    </source>
</reference>
<protein>
    <recommendedName>
        <fullName evidence="7">Phosphatidylglycerol lysyltransferase C-terminal domain-containing protein</fullName>
    </recommendedName>
</protein>
<comment type="subcellular location">
    <subcellularLocation>
        <location evidence="1">Cell membrane</location>
        <topology evidence="1">Multi-pass membrane protein</topology>
    </subcellularLocation>
</comment>
<dbReference type="GO" id="GO:0005886">
    <property type="term" value="C:plasma membrane"/>
    <property type="evidence" value="ECO:0007669"/>
    <property type="project" value="UniProtKB-SubCell"/>
</dbReference>
<dbReference type="Pfam" id="PF09924">
    <property type="entry name" value="LPG_synthase_C"/>
    <property type="match status" value="1"/>
</dbReference>
<feature type="compositionally biased region" description="Basic and acidic residues" evidence="6">
    <location>
        <begin position="15"/>
        <end position="26"/>
    </location>
</feature>
<dbReference type="PANTHER" id="PTHR34697">
    <property type="entry name" value="PHOSPHATIDYLGLYCEROL LYSYLTRANSFERASE"/>
    <property type="match status" value="1"/>
</dbReference>
<feature type="region of interest" description="Disordered" evidence="6">
    <location>
        <begin position="1"/>
        <end position="41"/>
    </location>
</feature>
<proteinExistence type="predicted"/>
<keyword evidence="4" id="KW-1133">Transmembrane helix</keyword>
<gene>
    <name evidence="8" type="ORF">GCM10012280_37820</name>
</gene>
<keyword evidence="9" id="KW-1185">Reference proteome</keyword>
<keyword evidence="5" id="KW-0472">Membrane</keyword>
<dbReference type="Proteomes" id="UP000641932">
    <property type="component" value="Unassembled WGS sequence"/>
</dbReference>
<dbReference type="InterPro" id="IPR051211">
    <property type="entry name" value="PG_lysyltransferase"/>
</dbReference>
<evidence type="ECO:0000256" key="5">
    <source>
        <dbReference type="ARBA" id="ARBA00023136"/>
    </source>
</evidence>
<evidence type="ECO:0000256" key="6">
    <source>
        <dbReference type="SAM" id="MobiDB-lite"/>
    </source>
</evidence>
<comment type="caution">
    <text evidence="8">The sequence shown here is derived from an EMBL/GenBank/DDBJ whole genome shotgun (WGS) entry which is preliminary data.</text>
</comment>
<keyword evidence="2" id="KW-1003">Cell membrane</keyword>
<evidence type="ECO:0000313" key="9">
    <source>
        <dbReference type="Proteomes" id="UP000641932"/>
    </source>
</evidence>
<evidence type="ECO:0000256" key="4">
    <source>
        <dbReference type="ARBA" id="ARBA00022989"/>
    </source>
</evidence>
<evidence type="ECO:0000256" key="1">
    <source>
        <dbReference type="ARBA" id="ARBA00004651"/>
    </source>
</evidence>
<evidence type="ECO:0000259" key="7">
    <source>
        <dbReference type="Pfam" id="PF09924"/>
    </source>
</evidence>
<name>A0A918DZV4_9ACTN</name>
<sequence length="126" mass="13374">MHATAQNTVPAPGGEPRKDGGGDSRRQGFPHRLPKRFRDVPRPPRSALFDYKAAVFFPSGKAAVTYRVEAGVCLAGADPLGDREARGPAIDAWPEVAGRYAWAPAVMGAGEEGAKAYAGAGMVRRR</sequence>
<dbReference type="EMBL" id="BMMS01000015">
    <property type="protein sequence ID" value="GGO90996.1"/>
    <property type="molecule type" value="Genomic_DNA"/>
</dbReference>
<dbReference type="AlphaFoldDB" id="A0A918DZV4"/>
<feature type="domain" description="Phosphatidylglycerol lysyltransferase C-terminal" evidence="7">
    <location>
        <begin position="47"/>
        <end position="122"/>
    </location>
</feature>
<dbReference type="GO" id="GO:0055091">
    <property type="term" value="P:phospholipid homeostasis"/>
    <property type="evidence" value="ECO:0007669"/>
    <property type="project" value="TreeGrafter"/>
</dbReference>
<keyword evidence="3" id="KW-0812">Transmembrane</keyword>
<evidence type="ECO:0000256" key="3">
    <source>
        <dbReference type="ARBA" id="ARBA00022692"/>
    </source>
</evidence>
<organism evidence="8 9">
    <name type="scientific">Wenjunlia tyrosinilytica</name>
    <dbReference type="NCBI Taxonomy" id="1544741"/>
    <lineage>
        <taxon>Bacteria</taxon>
        <taxon>Bacillati</taxon>
        <taxon>Actinomycetota</taxon>
        <taxon>Actinomycetes</taxon>
        <taxon>Kitasatosporales</taxon>
        <taxon>Streptomycetaceae</taxon>
        <taxon>Wenjunlia</taxon>
    </lineage>
</organism>